<name>A0AAD5Y6N6_9FUNG</name>
<gene>
    <name evidence="1" type="ORF">HK103_004627</name>
</gene>
<protein>
    <submittedName>
        <fullName evidence="1">Uncharacterized protein</fullName>
    </submittedName>
</protein>
<comment type="caution">
    <text evidence="1">The sequence shown here is derived from an EMBL/GenBank/DDBJ whole genome shotgun (WGS) entry which is preliminary data.</text>
</comment>
<dbReference type="EMBL" id="JADGKB010000004">
    <property type="protein sequence ID" value="KAJ3261676.1"/>
    <property type="molecule type" value="Genomic_DNA"/>
</dbReference>
<sequence length="196" mass="22444">MDKLSQYYASSDEEEITAPPKVVKKQEKKKIFVPTVELEEHESNLKPELGPNLLASIPKAQTTTKNISFGKLEKKQNKKEENVELDCFFTLRNFDLIVAGQEQEELGPAAGPEKPTIKYNLERTHIKKKVKVEQEIAIPERKSGPVKVTTISQKEQIGDVYKLNQQRQFTKSEFKESDSFKVNIVNLEYIHSPGQR</sequence>
<reference evidence="1" key="1">
    <citation type="submission" date="2020-05" db="EMBL/GenBank/DDBJ databases">
        <title>Phylogenomic resolution of chytrid fungi.</title>
        <authorList>
            <person name="Stajich J.E."/>
            <person name="Amses K."/>
            <person name="Simmons R."/>
            <person name="Seto K."/>
            <person name="Myers J."/>
            <person name="Bonds A."/>
            <person name="Quandt C.A."/>
            <person name="Barry K."/>
            <person name="Liu P."/>
            <person name="Grigoriev I."/>
            <person name="Longcore J.E."/>
            <person name="James T.Y."/>
        </authorList>
    </citation>
    <scope>NUCLEOTIDE SEQUENCE</scope>
    <source>
        <strain evidence="1">PLAUS21</strain>
    </source>
</reference>
<accession>A0AAD5Y6N6</accession>
<dbReference type="AlphaFoldDB" id="A0AAD5Y6N6"/>
<evidence type="ECO:0000313" key="1">
    <source>
        <dbReference type="EMBL" id="KAJ3261676.1"/>
    </source>
</evidence>
<dbReference type="Proteomes" id="UP001210925">
    <property type="component" value="Unassembled WGS sequence"/>
</dbReference>
<organism evidence="1 2">
    <name type="scientific">Boothiomyces macroporosus</name>
    <dbReference type="NCBI Taxonomy" id="261099"/>
    <lineage>
        <taxon>Eukaryota</taxon>
        <taxon>Fungi</taxon>
        <taxon>Fungi incertae sedis</taxon>
        <taxon>Chytridiomycota</taxon>
        <taxon>Chytridiomycota incertae sedis</taxon>
        <taxon>Chytridiomycetes</taxon>
        <taxon>Rhizophydiales</taxon>
        <taxon>Terramycetaceae</taxon>
        <taxon>Boothiomyces</taxon>
    </lineage>
</organism>
<keyword evidence="2" id="KW-1185">Reference proteome</keyword>
<proteinExistence type="predicted"/>
<evidence type="ECO:0000313" key="2">
    <source>
        <dbReference type="Proteomes" id="UP001210925"/>
    </source>
</evidence>